<evidence type="ECO:0000313" key="3">
    <source>
        <dbReference type="Ensembl" id="ENSLOCP00000014744.1"/>
    </source>
</evidence>
<dbReference type="InterPro" id="IPR038915">
    <property type="entry name" value="PRR29-like"/>
</dbReference>
<dbReference type="EMBL" id="AHAT01023023">
    <property type="status" value="NOT_ANNOTATED_CDS"/>
    <property type="molecule type" value="Genomic_DNA"/>
</dbReference>
<organism evidence="3 4">
    <name type="scientific">Lepisosteus oculatus</name>
    <name type="common">Spotted gar</name>
    <dbReference type="NCBI Taxonomy" id="7918"/>
    <lineage>
        <taxon>Eukaryota</taxon>
        <taxon>Metazoa</taxon>
        <taxon>Chordata</taxon>
        <taxon>Craniata</taxon>
        <taxon>Vertebrata</taxon>
        <taxon>Euteleostomi</taxon>
        <taxon>Actinopterygii</taxon>
        <taxon>Neopterygii</taxon>
        <taxon>Holostei</taxon>
        <taxon>Semionotiformes</taxon>
        <taxon>Lepisosteidae</taxon>
        <taxon>Lepisosteus</taxon>
    </lineage>
</organism>
<accession>W5N285</accession>
<dbReference type="OMA" id="QVIMNNI"/>
<sequence>MYPAVSPVQPGHVKEDLVELMMIQNAQMHQVIMNNMTMSALNAFGYSQSTPQPPPEPPRYPIIVEEEYPEPVYHHHYEPFPSYASWAQVPQQPQNYQDASMQHVDPVTSPNKDMRAVPPPPPPSATGTVGADIPPAAEYYDATEDRI</sequence>
<dbReference type="GeneTree" id="ENSGT00940000168169"/>
<feature type="region of interest" description="Disordered" evidence="1">
    <location>
        <begin position="92"/>
        <end position="147"/>
    </location>
</feature>
<keyword evidence="4" id="KW-1185">Reference proteome</keyword>
<proteinExistence type="predicted"/>
<dbReference type="HOGENOM" id="CLU_093882_1_0_1"/>
<evidence type="ECO:0000259" key="2">
    <source>
        <dbReference type="Pfam" id="PF15248"/>
    </source>
</evidence>
<dbReference type="EMBL" id="AHAT01023024">
    <property type="status" value="NOT_ANNOTATED_CDS"/>
    <property type="molecule type" value="Genomic_DNA"/>
</dbReference>
<name>W5N285_LEPOC</name>
<dbReference type="InterPro" id="IPR027904">
    <property type="entry name" value="DUF4587"/>
</dbReference>
<evidence type="ECO:0000313" key="4">
    <source>
        <dbReference type="Proteomes" id="UP000018468"/>
    </source>
</evidence>
<dbReference type="Bgee" id="ENSLOCG00000011991">
    <property type="expression patterns" value="Expressed in embryo and 5 other cell types or tissues"/>
</dbReference>
<reference evidence="3" key="2">
    <citation type="submission" date="2025-08" db="UniProtKB">
        <authorList>
            <consortium name="Ensembl"/>
        </authorList>
    </citation>
    <scope>IDENTIFICATION</scope>
</reference>
<dbReference type="PANTHER" id="PTHR28604">
    <property type="match status" value="1"/>
</dbReference>
<dbReference type="Pfam" id="PF15248">
    <property type="entry name" value="DUF4587"/>
    <property type="match status" value="1"/>
</dbReference>
<protein>
    <recommendedName>
        <fullName evidence="2">DUF4587 domain-containing protein</fullName>
    </recommendedName>
</protein>
<dbReference type="Ensembl" id="ENSLOCT00000014773.1">
    <property type="protein sequence ID" value="ENSLOCP00000014744.1"/>
    <property type="gene ID" value="ENSLOCG00000011991.1"/>
</dbReference>
<dbReference type="eggNOG" id="ENOG502S6FU">
    <property type="taxonomic scope" value="Eukaryota"/>
</dbReference>
<dbReference type="AlphaFoldDB" id="W5N285"/>
<evidence type="ECO:0000256" key="1">
    <source>
        <dbReference type="SAM" id="MobiDB-lite"/>
    </source>
</evidence>
<feature type="domain" description="DUF4587" evidence="2">
    <location>
        <begin position="9"/>
        <end position="77"/>
    </location>
</feature>
<dbReference type="InParanoid" id="W5N285"/>
<dbReference type="PANTHER" id="PTHR28604:SF1">
    <property type="entry name" value="PROLINE-RICH PROTEIN 29"/>
    <property type="match status" value="1"/>
</dbReference>
<dbReference type="Proteomes" id="UP000018468">
    <property type="component" value="Linkage group LG15"/>
</dbReference>
<reference evidence="4" key="1">
    <citation type="submission" date="2011-12" db="EMBL/GenBank/DDBJ databases">
        <title>The Draft Genome of Lepisosteus oculatus.</title>
        <authorList>
            <consortium name="The Broad Institute Genome Assembly &amp; Analysis Group"/>
            <consortium name="Computational R&amp;D Group"/>
            <consortium name="and Sequencing Platform"/>
            <person name="Di Palma F."/>
            <person name="Alfoldi J."/>
            <person name="Johnson J."/>
            <person name="Berlin A."/>
            <person name="Gnerre S."/>
            <person name="Jaffe D."/>
            <person name="MacCallum I."/>
            <person name="Young S."/>
            <person name="Walker B.J."/>
            <person name="Lander E.S."/>
            <person name="Lindblad-Toh K."/>
        </authorList>
    </citation>
    <scope>NUCLEOTIDE SEQUENCE [LARGE SCALE GENOMIC DNA]</scope>
</reference>
<reference evidence="3" key="3">
    <citation type="submission" date="2025-09" db="UniProtKB">
        <authorList>
            <consortium name="Ensembl"/>
        </authorList>
    </citation>
    <scope>IDENTIFICATION</scope>
</reference>